<evidence type="ECO:0000313" key="2">
    <source>
        <dbReference type="EMBL" id="CAH0373034.1"/>
    </source>
</evidence>
<evidence type="ECO:0000313" key="3">
    <source>
        <dbReference type="Proteomes" id="UP000789595"/>
    </source>
</evidence>
<keyword evidence="3" id="KW-1185">Reference proteome</keyword>
<dbReference type="AlphaFoldDB" id="A0A8J2STZ3"/>
<dbReference type="EMBL" id="CAKKNE010000004">
    <property type="protein sequence ID" value="CAH0373034.1"/>
    <property type="molecule type" value="Genomic_DNA"/>
</dbReference>
<evidence type="ECO:0000256" key="1">
    <source>
        <dbReference type="SAM" id="MobiDB-lite"/>
    </source>
</evidence>
<name>A0A8J2STZ3_9STRA</name>
<feature type="compositionally biased region" description="Polar residues" evidence="1">
    <location>
        <begin position="1"/>
        <end position="10"/>
    </location>
</feature>
<feature type="compositionally biased region" description="Acidic residues" evidence="1">
    <location>
        <begin position="486"/>
        <end position="499"/>
    </location>
</feature>
<gene>
    <name evidence="2" type="ORF">PECAL_4P02010</name>
</gene>
<protein>
    <submittedName>
        <fullName evidence="2">Uncharacterized protein</fullName>
    </submittedName>
</protein>
<feature type="compositionally biased region" description="Basic and acidic residues" evidence="1">
    <location>
        <begin position="36"/>
        <end position="48"/>
    </location>
</feature>
<feature type="compositionally biased region" description="Low complexity" evidence="1">
    <location>
        <begin position="500"/>
        <end position="511"/>
    </location>
</feature>
<reference evidence="2" key="1">
    <citation type="submission" date="2021-11" db="EMBL/GenBank/DDBJ databases">
        <authorList>
            <consortium name="Genoscope - CEA"/>
            <person name="William W."/>
        </authorList>
    </citation>
    <scope>NUCLEOTIDE SEQUENCE</scope>
</reference>
<feature type="region of interest" description="Disordered" evidence="1">
    <location>
        <begin position="1"/>
        <end position="75"/>
    </location>
</feature>
<accession>A0A8J2STZ3</accession>
<organism evidence="2 3">
    <name type="scientific">Pelagomonas calceolata</name>
    <dbReference type="NCBI Taxonomy" id="35677"/>
    <lineage>
        <taxon>Eukaryota</taxon>
        <taxon>Sar</taxon>
        <taxon>Stramenopiles</taxon>
        <taxon>Ochrophyta</taxon>
        <taxon>Pelagophyceae</taxon>
        <taxon>Pelagomonadales</taxon>
        <taxon>Pelagomonadaceae</taxon>
        <taxon>Pelagomonas</taxon>
    </lineage>
</organism>
<feature type="region of interest" description="Disordered" evidence="1">
    <location>
        <begin position="485"/>
        <end position="555"/>
    </location>
</feature>
<proteinExistence type="predicted"/>
<sequence>MSLFETTQRLEQLPVPRDDAHQQVVPGRSNPYSRPEFSRGFDYSKWDNIDTDDDEEEKPLSPAKREAPVPTRAAPPAQRFETLEDAIVRARAADGWGRDGVKEVADALNLPADDPARSSVEALQTSLAQAGALEQAAALPFVVGCEPDPRSVEKVKEAYQRRKATPMAGEVGARSAAETVARSEARKIAKIARCLLREPDGASRLLATGAVPSGVRGLGKLRNAPELQLATAAVNAMEKKAAERLVRAAVDGPTSHREEFLRHTPFQTELSRTAFKASKGKTALNELRSKGYCVLNDAVSHEDCYAIHNFYTRPKPATDLPIELGLQSVRALSPSLFRNYKELQPDPETQMALRAAIQALVGCAHELEQRAPELRDGLALPAYCNIRSQRPEQIMAREPLWRDDDPADDAELVAFVFANARDWDDDLDGGTLIVRDDHDVAHYLPATGGSVVLVLARCRDVEFKAPKKRHSVVLRCRYDRRRADVDVEDEDSESDEEAGSAESRAASLAAKLRARATAGGESGGTWGPNGFEPDGRAVDPSSVGFTGDEREVDLV</sequence>
<comment type="caution">
    <text evidence="2">The sequence shown here is derived from an EMBL/GenBank/DDBJ whole genome shotgun (WGS) entry which is preliminary data.</text>
</comment>
<dbReference type="Proteomes" id="UP000789595">
    <property type="component" value="Unassembled WGS sequence"/>
</dbReference>